<sequence length="76" mass="8807">MMWIKTIDKIKNHKIRNITAFISLITIGYDVALSIVLKTAYLLRCNDCFDTYFIGYHRINSYIAMGHVQYGAPLCM</sequence>
<proteinExistence type="predicted"/>
<evidence type="ECO:0000256" key="1">
    <source>
        <dbReference type="SAM" id="Phobius"/>
    </source>
</evidence>
<protein>
    <submittedName>
        <fullName evidence="2">Uncharacterized protein</fullName>
    </submittedName>
</protein>
<accession>A0ABY8GDN3</accession>
<gene>
    <name evidence="2" type="ORF">MAY91_11650</name>
</gene>
<keyword evidence="1" id="KW-0812">Transmembrane</keyword>
<dbReference type="GeneID" id="69538015"/>
<keyword evidence="1" id="KW-0472">Membrane</keyword>
<feature type="transmembrane region" description="Helical" evidence="1">
    <location>
        <begin position="21"/>
        <end position="43"/>
    </location>
</feature>
<dbReference type="RefSeq" id="WP_015870369.1">
    <property type="nucleotide sequence ID" value="NZ_AP028097.1"/>
</dbReference>
<evidence type="ECO:0000313" key="3">
    <source>
        <dbReference type="Proteomes" id="UP001222680"/>
    </source>
</evidence>
<keyword evidence="1" id="KW-1133">Transmembrane helix</keyword>
<keyword evidence="3" id="KW-1185">Reference proteome</keyword>
<dbReference type="Proteomes" id="UP001222680">
    <property type="component" value="Chromosome"/>
</dbReference>
<organism evidence="2 3">
    <name type="scientific">Edwardsiella ictaluri</name>
    <dbReference type="NCBI Taxonomy" id="67780"/>
    <lineage>
        <taxon>Bacteria</taxon>
        <taxon>Pseudomonadati</taxon>
        <taxon>Pseudomonadota</taxon>
        <taxon>Gammaproteobacteria</taxon>
        <taxon>Enterobacterales</taxon>
        <taxon>Hafniaceae</taxon>
        <taxon>Edwardsiella</taxon>
    </lineage>
</organism>
<evidence type="ECO:0000313" key="2">
    <source>
        <dbReference type="EMBL" id="WFN95590.1"/>
    </source>
</evidence>
<reference evidence="2 3" key="1">
    <citation type="submission" date="2022-02" db="EMBL/GenBank/DDBJ databases">
        <title>Phenotypic, genotypic and serological characterization of Edwardsiella ictaluri from catfish and ornamental fish species.</title>
        <authorList>
            <person name="Rose D."/>
            <person name="Tekedar H.C."/>
            <person name="Waldbieser G.C."/>
            <person name="Aarattuthodi S."/>
            <person name="Griffin M.J."/>
        </authorList>
    </citation>
    <scope>NUCLEOTIDE SEQUENCE [LARGE SCALE GENOMIC DNA]</scope>
    <source>
        <strain evidence="2 3">13 TAL-140 K3</strain>
    </source>
</reference>
<dbReference type="EMBL" id="CP092014">
    <property type="protein sequence ID" value="WFN95590.1"/>
    <property type="molecule type" value="Genomic_DNA"/>
</dbReference>
<name>A0ABY8GDN3_EDWIC</name>